<evidence type="ECO:0000313" key="6">
    <source>
        <dbReference type="EMBL" id="MFD1223714.1"/>
    </source>
</evidence>
<evidence type="ECO:0000313" key="7">
    <source>
        <dbReference type="Proteomes" id="UP001597180"/>
    </source>
</evidence>
<organism evidence="6 7">
    <name type="scientific">Paenibacillus vulneris</name>
    <dbReference type="NCBI Taxonomy" id="1133364"/>
    <lineage>
        <taxon>Bacteria</taxon>
        <taxon>Bacillati</taxon>
        <taxon>Bacillota</taxon>
        <taxon>Bacilli</taxon>
        <taxon>Bacillales</taxon>
        <taxon>Paenibacillaceae</taxon>
        <taxon>Paenibacillus</taxon>
    </lineage>
</organism>
<dbReference type="InterPro" id="IPR018060">
    <property type="entry name" value="HTH_AraC"/>
</dbReference>
<evidence type="ECO:0000256" key="4">
    <source>
        <dbReference type="ARBA" id="ARBA00023163"/>
    </source>
</evidence>
<dbReference type="RefSeq" id="WP_345587856.1">
    <property type="nucleotide sequence ID" value="NZ_BAABJG010000014.1"/>
</dbReference>
<dbReference type="InterPro" id="IPR050204">
    <property type="entry name" value="AraC_XylS_family_regulators"/>
</dbReference>
<dbReference type="Proteomes" id="UP001597180">
    <property type="component" value="Unassembled WGS sequence"/>
</dbReference>
<dbReference type="InterPro" id="IPR020449">
    <property type="entry name" value="Tscrpt_reg_AraC-type_HTH"/>
</dbReference>
<keyword evidence="4" id="KW-0804">Transcription</keyword>
<keyword evidence="1" id="KW-0805">Transcription regulation</keyword>
<dbReference type="PROSITE" id="PS01124">
    <property type="entry name" value="HTH_ARAC_FAMILY_2"/>
    <property type="match status" value="1"/>
</dbReference>
<dbReference type="InterPro" id="IPR009057">
    <property type="entry name" value="Homeodomain-like_sf"/>
</dbReference>
<dbReference type="PANTHER" id="PTHR46796">
    <property type="entry name" value="HTH-TYPE TRANSCRIPTIONAL ACTIVATOR RHAS-RELATED"/>
    <property type="match status" value="1"/>
</dbReference>
<evidence type="ECO:0000256" key="1">
    <source>
        <dbReference type="ARBA" id="ARBA00023015"/>
    </source>
</evidence>
<evidence type="ECO:0000256" key="2">
    <source>
        <dbReference type="ARBA" id="ARBA00023125"/>
    </source>
</evidence>
<keyword evidence="3" id="KW-0010">Activator</keyword>
<dbReference type="InterPro" id="IPR018062">
    <property type="entry name" value="HTH_AraC-typ_CS"/>
</dbReference>
<dbReference type="Pfam" id="PF12833">
    <property type="entry name" value="HTH_18"/>
    <property type="match status" value="1"/>
</dbReference>
<dbReference type="SMART" id="SM00342">
    <property type="entry name" value="HTH_ARAC"/>
    <property type="match status" value="1"/>
</dbReference>
<reference evidence="7" key="1">
    <citation type="journal article" date="2019" name="Int. J. Syst. Evol. Microbiol.">
        <title>The Global Catalogue of Microorganisms (GCM) 10K type strain sequencing project: providing services to taxonomists for standard genome sequencing and annotation.</title>
        <authorList>
            <consortium name="The Broad Institute Genomics Platform"/>
            <consortium name="The Broad Institute Genome Sequencing Center for Infectious Disease"/>
            <person name="Wu L."/>
            <person name="Ma J."/>
        </authorList>
    </citation>
    <scope>NUCLEOTIDE SEQUENCE [LARGE SCALE GENOMIC DNA]</scope>
    <source>
        <strain evidence="7">CCUG 53270</strain>
    </source>
</reference>
<gene>
    <name evidence="6" type="ORF">ACFQ4B_26685</name>
</gene>
<dbReference type="PROSITE" id="PS00041">
    <property type="entry name" value="HTH_ARAC_FAMILY_1"/>
    <property type="match status" value="1"/>
</dbReference>
<name>A0ABW3UW44_9BACL</name>
<keyword evidence="2" id="KW-0238">DNA-binding</keyword>
<dbReference type="Gene3D" id="2.60.120.280">
    <property type="entry name" value="Regulatory protein AraC"/>
    <property type="match status" value="1"/>
</dbReference>
<dbReference type="SUPFAM" id="SSF46689">
    <property type="entry name" value="Homeodomain-like"/>
    <property type="match status" value="2"/>
</dbReference>
<feature type="domain" description="HTH araC/xylS-type" evidence="5">
    <location>
        <begin position="177"/>
        <end position="275"/>
    </location>
</feature>
<evidence type="ECO:0000259" key="5">
    <source>
        <dbReference type="PROSITE" id="PS01124"/>
    </source>
</evidence>
<proteinExistence type="predicted"/>
<comment type="caution">
    <text evidence="6">The sequence shown here is derived from an EMBL/GenBank/DDBJ whole genome shotgun (WGS) entry which is preliminary data.</text>
</comment>
<dbReference type="SUPFAM" id="SSF51215">
    <property type="entry name" value="Regulatory protein AraC"/>
    <property type="match status" value="1"/>
</dbReference>
<accession>A0ABW3UW44</accession>
<protein>
    <submittedName>
        <fullName evidence="6">AraC family transcriptional regulator</fullName>
    </submittedName>
</protein>
<dbReference type="PRINTS" id="PR00032">
    <property type="entry name" value="HTHARAC"/>
</dbReference>
<dbReference type="InterPro" id="IPR037923">
    <property type="entry name" value="HTH-like"/>
</dbReference>
<dbReference type="PANTHER" id="PTHR46796:SF6">
    <property type="entry name" value="ARAC SUBFAMILY"/>
    <property type="match status" value="1"/>
</dbReference>
<keyword evidence="7" id="KW-1185">Reference proteome</keyword>
<dbReference type="Gene3D" id="1.10.10.60">
    <property type="entry name" value="Homeodomain-like"/>
    <property type="match status" value="2"/>
</dbReference>
<dbReference type="EMBL" id="JBHTLU010000036">
    <property type="protein sequence ID" value="MFD1223714.1"/>
    <property type="molecule type" value="Genomic_DNA"/>
</dbReference>
<sequence length="289" mass="32657">MVTQNETAISHFLSEVKVELMISLLSKCKPNWVQGPFMPTYSKIYYILDGEGKMMVGGQELFPKPGQLVFAPAGLSQYFSVTDTSHTYKMFWCHFTSNISLMNLFTLFHLPFCITSTDHDAVISAFEKLVFEYKNGSGPAKSIRLQSALLAVISCYIEQAVQAAPQAPATLASNKLSTALQYIDANLTKELTITELSDLVHHHPNYFIRFFKNHLGMTPMAYIYERRLEKAKQLLMTSDMSIGEIAMATGFHDIFHFSKAFKKRIGVAPSEFRSWPHSSNSRDPDEARE</sequence>
<evidence type="ECO:0000256" key="3">
    <source>
        <dbReference type="ARBA" id="ARBA00023159"/>
    </source>
</evidence>